<dbReference type="AlphaFoldDB" id="E2AU54"/>
<sequence>MRYASERVSRRNGTTTTTTTTTKKTKKTKATSLVKGQRVAADRRDHQEGTALRVETRVLLSALFRGGRARADSAHTNATDPASPRAAQRRLLWRQCPDRESDFCDRRSRQ</sequence>
<accession>E2AU54</accession>
<feature type="region of interest" description="Disordered" evidence="1">
    <location>
        <begin position="68"/>
        <end position="92"/>
    </location>
</feature>
<keyword evidence="3" id="KW-1185">Reference proteome</keyword>
<evidence type="ECO:0000313" key="3">
    <source>
        <dbReference type="Proteomes" id="UP000000311"/>
    </source>
</evidence>
<proteinExistence type="predicted"/>
<dbReference type="Proteomes" id="UP000000311">
    <property type="component" value="Unassembled WGS sequence"/>
</dbReference>
<gene>
    <name evidence="2" type="ORF">EAG_05734</name>
</gene>
<name>E2AU54_CAMFO</name>
<dbReference type="InParanoid" id="E2AU54"/>
<evidence type="ECO:0000313" key="2">
    <source>
        <dbReference type="EMBL" id="EFN63030.1"/>
    </source>
</evidence>
<reference evidence="2 3" key="1">
    <citation type="journal article" date="2010" name="Science">
        <title>Genomic comparison of the ants Camponotus floridanus and Harpegnathos saltator.</title>
        <authorList>
            <person name="Bonasio R."/>
            <person name="Zhang G."/>
            <person name="Ye C."/>
            <person name="Mutti N.S."/>
            <person name="Fang X."/>
            <person name="Qin N."/>
            <person name="Donahue G."/>
            <person name="Yang P."/>
            <person name="Li Q."/>
            <person name="Li C."/>
            <person name="Zhang P."/>
            <person name="Huang Z."/>
            <person name="Berger S.L."/>
            <person name="Reinberg D."/>
            <person name="Wang J."/>
            <person name="Liebig J."/>
        </authorList>
    </citation>
    <scope>NUCLEOTIDE SEQUENCE [LARGE SCALE GENOMIC DNA]</scope>
    <source>
        <strain evidence="3">C129</strain>
    </source>
</reference>
<protein>
    <submittedName>
        <fullName evidence="2">Uncharacterized protein</fullName>
    </submittedName>
</protein>
<feature type="region of interest" description="Disordered" evidence="1">
    <location>
        <begin position="1"/>
        <end position="47"/>
    </location>
</feature>
<dbReference type="EMBL" id="GL442804">
    <property type="protein sequence ID" value="EFN63030.1"/>
    <property type="molecule type" value="Genomic_DNA"/>
</dbReference>
<evidence type="ECO:0000256" key="1">
    <source>
        <dbReference type="SAM" id="MobiDB-lite"/>
    </source>
</evidence>
<organism evidence="3">
    <name type="scientific">Camponotus floridanus</name>
    <name type="common">Florida carpenter ant</name>
    <dbReference type="NCBI Taxonomy" id="104421"/>
    <lineage>
        <taxon>Eukaryota</taxon>
        <taxon>Metazoa</taxon>
        <taxon>Ecdysozoa</taxon>
        <taxon>Arthropoda</taxon>
        <taxon>Hexapoda</taxon>
        <taxon>Insecta</taxon>
        <taxon>Pterygota</taxon>
        <taxon>Neoptera</taxon>
        <taxon>Endopterygota</taxon>
        <taxon>Hymenoptera</taxon>
        <taxon>Apocrita</taxon>
        <taxon>Aculeata</taxon>
        <taxon>Formicoidea</taxon>
        <taxon>Formicidae</taxon>
        <taxon>Formicinae</taxon>
        <taxon>Camponotus</taxon>
    </lineage>
</organism>